<feature type="non-terminal residue" evidence="1">
    <location>
        <position position="1"/>
    </location>
</feature>
<sequence length="79" mass="8833">LTRTCINRQLERKHTAAKGYGKQLKKYFVAGLKPKGINYKSLLGTVFLVRSVGPSEKRPPGALYCSDSVLPFTEEHVCH</sequence>
<organism evidence="1 2">
    <name type="scientific">Chaenocephalus aceratus</name>
    <name type="common">Blackfin icefish</name>
    <name type="synonym">Chaenichthys aceratus</name>
    <dbReference type="NCBI Taxonomy" id="36190"/>
    <lineage>
        <taxon>Eukaryota</taxon>
        <taxon>Metazoa</taxon>
        <taxon>Chordata</taxon>
        <taxon>Craniata</taxon>
        <taxon>Vertebrata</taxon>
        <taxon>Euteleostomi</taxon>
        <taxon>Actinopterygii</taxon>
        <taxon>Neopterygii</taxon>
        <taxon>Teleostei</taxon>
        <taxon>Neoteleostei</taxon>
        <taxon>Acanthomorphata</taxon>
        <taxon>Eupercaria</taxon>
        <taxon>Perciformes</taxon>
        <taxon>Notothenioidei</taxon>
        <taxon>Channichthyidae</taxon>
        <taxon>Chaenocephalus</taxon>
    </lineage>
</organism>
<dbReference type="Proteomes" id="UP001057452">
    <property type="component" value="Chromosome 11"/>
</dbReference>
<reference evidence="1" key="1">
    <citation type="submission" date="2022-05" db="EMBL/GenBank/DDBJ databases">
        <title>Chromosome-level genome of Chaenocephalus aceratus.</title>
        <authorList>
            <person name="Park H."/>
        </authorList>
    </citation>
    <scope>NUCLEOTIDE SEQUENCE</scope>
    <source>
        <strain evidence="1">KU_202001</strain>
    </source>
</reference>
<dbReference type="EMBL" id="CM043795">
    <property type="protein sequence ID" value="KAI4817949.1"/>
    <property type="molecule type" value="Genomic_DNA"/>
</dbReference>
<comment type="caution">
    <text evidence="1">The sequence shown here is derived from an EMBL/GenBank/DDBJ whole genome shotgun (WGS) entry which is preliminary data.</text>
</comment>
<accession>A0ACB9WX83</accession>
<evidence type="ECO:0000313" key="1">
    <source>
        <dbReference type="EMBL" id="KAI4817949.1"/>
    </source>
</evidence>
<keyword evidence="2" id="KW-1185">Reference proteome</keyword>
<name>A0ACB9WX83_CHAAC</name>
<gene>
    <name evidence="1" type="ORF">KUCAC02_011318</name>
</gene>
<protein>
    <submittedName>
        <fullName evidence="1">Uncharacterized protein</fullName>
    </submittedName>
</protein>
<evidence type="ECO:0000313" key="2">
    <source>
        <dbReference type="Proteomes" id="UP001057452"/>
    </source>
</evidence>
<proteinExistence type="predicted"/>
<feature type="non-terminal residue" evidence="1">
    <location>
        <position position="79"/>
    </location>
</feature>